<gene>
    <name evidence="2" type="ORF">PIB30_033925</name>
</gene>
<feature type="region of interest" description="Disordered" evidence="1">
    <location>
        <begin position="93"/>
        <end position="116"/>
    </location>
</feature>
<protein>
    <submittedName>
        <fullName evidence="2">Uncharacterized protein</fullName>
    </submittedName>
</protein>
<keyword evidence="3" id="KW-1185">Reference proteome</keyword>
<name>A0ABU6XE18_9FABA</name>
<evidence type="ECO:0000313" key="3">
    <source>
        <dbReference type="Proteomes" id="UP001341840"/>
    </source>
</evidence>
<dbReference type="EMBL" id="JASCZI010211604">
    <property type="protein sequence ID" value="MED6195005.1"/>
    <property type="molecule type" value="Genomic_DNA"/>
</dbReference>
<evidence type="ECO:0000313" key="2">
    <source>
        <dbReference type="EMBL" id="MED6195005.1"/>
    </source>
</evidence>
<organism evidence="2 3">
    <name type="scientific">Stylosanthes scabra</name>
    <dbReference type="NCBI Taxonomy" id="79078"/>
    <lineage>
        <taxon>Eukaryota</taxon>
        <taxon>Viridiplantae</taxon>
        <taxon>Streptophyta</taxon>
        <taxon>Embryophyta</taxon>
        <taxon>Tracheophyta</taxon>
        <taxon>Spermatophyta</taxon>
        <taxon>Magnoliopsida</taxon>
        <taxon>eudicotyledons</taxon>
        <taxon>Gunneridae</taxon>
        <taxon>Pentapetalae</taxon>
        <taxon>rosids</taxon>
        <taxon>fabids</taxon>
        <taxon>Fabales</taxon>
        <taxon>Fabaceae</taxon>
        <taxon>Papilionoideae</taxon>
        <taxon>50 kb inversion clade</taxon>
        <taxon>dalbergioids sensu lato</taxon>
        <taxon>Dalbergieae</taxon>
        <taxon>Pterocarpus clade</taxon>
        <taxon>Stylosanthes</taxon>
    </lineage>
</organism>
<reference evidence="2 3" key="1">
    <citation type="journal article" date="2023" name="Plants (Basel)">
        <title>Bridging the Gap: Combining Genomics and Transcriptomics Approaches to Understand Stylosanthes scabra, an Orphan Legume from the Brazilian Caatinga.</title>
        <authorList>
            <person name="Ferreira-Neto J.R.C."/>
            <person name="da Silva M.D."/>
            <person name="Binneck E."/>
            <person name="de Melo N.F."/>
            <person name="da Silva R.H."/>
            <person name="de Melo A.L.T.M."/>
            <person name="Pandolfi V."/>
            <person name="Bustamante F.O."/>
            <person name="Brasileiro-Vidal A.C."/>
            <person name="Benko-Iseppon A.M."/>
        </authorList>
    </citation>
    <scope>NUCLEOTIDE SEQUENCE [LARGE SCALE GENOMIC DNA]</scope>
    <source>
        <tissue evidence="2">Leaves</tissue>
    </source>
</reference>
<dbReference type="Proteomes" id="UP001341840">
    <property type="component" value="Unassembled WGS sequence"/>
</dbReference>
<comment type="caution">
    <text evidence="2">The sequence shown here is derived from an EMBL/GenBank/DDBJ whole genome shotgun (WGS) entry which is preliminary data.</text>
</comment>
<feature type="compositionally biased region" description="Basic and acidic residues" evidence="1">
    <location>
        <begin position="93"/>
        <end position="103"/>
    </location>
</feature>
<proteinExistence type="predicted"/>
<evidence type="ECO:0000256" key="1">
    <source>
        <dbReference type="SAM" id="MobiDB-lite"/>
    </source>
</evidence>
<sequence length="116" mass="13148">MVGLRKVVMTFDTVENMEVVVRSQFMLNNFTERIREVWGTVIEVHEGDDHYNLCKMLVDTNCSPTIQAILNVEVNGVKVGIFVKEVGDMSRYPEVDNAEHRGEAGSTKKGMRDNVE</sequence>
<accession>A0ABU6XE18</accession>